<protein>
    <submittedName>
        <fullName evidence="2">Uncharacterized protein</fullName>
    </submittedName>
</protein>
<accession>A0A0E9RIS4</accession>
<keyword evidence="1" id="KW-1133">Transmembrane helix</keyword>
<sequence>MLHVRYYINEILIILFLSASFTFYVLRDLHCHSGQSISIQCKHFGYLDNNPIELQRK</sequence>
<feature type="transmembrane region" description="Helical" evidence="1">
    <location>
        <begin position="6"/>
        <end position="26"/>
    </location>
</feature>
<keyword evidence="1" id="KW-0812">Transmembrane</keyword>
<proteinExistence type="predicted"/>
<organism evidence="2">
    <name type="scientific">Anguilla anguilla</name>
    <name type="common">European freshwater eel</name>
    <name type="synonym">Muraena anguilla</name>
    <dbReference type="NCBI Taxonomy" id="7936"/>
    <lineage>
        <taxon>Eukaryota</taxon>
        <taxon>Metazoa</taxon>
        <taxon>Chordata</taxon>
        <taxon>Craniata</taxon>
        <taxon>Vertebrata</taxon>
        <taxon>Euteleostomi</taxon>
        <taxon>Actinopterygii</taxon>
        <taxon>Neopterygii</taxon>
        <taxon>Teleostei</taxon>
        <taxon>Anguilliformes</taxon>
        <taxon>Anguillidae</taxon>
        <taxon>Anguilla</taxon>
    </lineage>
</organism>
<dbReference type="AlphaFoldDB" id="A0A0E9RIS4"/>
<evidence type="ECO:0000256" key="1">
    <source>
        <dbReference type="SAM" id="Phobius"/>
    </source>
</evidence>
<evidence type="ECO:0000313" key="2">
    <source>
        <dbReference type="EMBL" id="JAH28999.1"/>
    </source>
</evidence>
<dbReference type="EMBL" id="GBXM01079578">
    <property type="protein sequence ID" value="JAH28999.1"/>
    <property type="molecule type" value="Transcribed_RNA"/>
</dbReference>
<reference evidence="2" key="2">
    <citation type="journal article" date="2015" name="Fish Shellfish Immunol.">
        <title>Early steps in the European eel (Anguilla anguilla)-Vibrio vulnificus interaction in the gills: Role of the RtxA13 toxin.</title>
        <authorList>
            <person name="Callol A."/>
            <person name="Pajuelo D."/>
            <person name="Ebbesson L."/>
            <person name="Teles M."/>
            <person name="MacKenzie S."/>
            <person name="Amaro C."/>
        </authorList>
    </citation>
    <scope>NUCLEOTIDE SEQUENCE</scope>
</reference>
<keyword evidence="1" id="KW-0472">Membrane</keyword>
<name>A0A0E9RIS4_ANGAN</name>
<reference evidence="2" key="1">
    <citation type="submission" date="2014-11" db="EMBL/GenBank/DDBJ databases">
        <authorList>
            <person name="Amaro Gonzalez C."/>
        </authorList>
    </citation>
    <scope>NUCLEOTIDE SEQUENCE</scope>
</reference>